<keyword evidence="2" id="KW-0472">Membrane</keyword>
<evidence type="ECO:0000256" key="2">
    <source>
        <dbReference type="SAM" id="Phobius"/>
    </source>
</evidence>
<name>A0A0C9SQ38_PLICR</name>
<accession>A0A0C9SQ38</accession>
<feature type="compositionally biased region" description="Pro residues" evidence="1">
    <location>
        <begin position="207"/>
        <end position="221"/>
    </location>
</feature>
<evidence type="ECO:0000256" key="1">
    <source>
        <dbReference type="SAM" id="MobiDB-lite"/>
    </source>
</evidence>
<dbReference type="HOGENOM" id="CLU_1129471_0_0_1"/>
<proteinExistence type="predicted"/>
<dbReference type="OrthoDB" id="2680369at2759"/>
<sequence>MDDTPVSSSANLLGITTGCLTLLGIALYRAHLPSEMYKHLEGILDETEAIYDIAIEEALLPDAQFQNDMQRRIAVLRAEALAHRRRAYCAPTFVKQYVEFFRGLSFAISRTSHETRCIRGLLIEAIERHRILHMTTTRNGGISDYPTDAQDSLSVHTSASTMATESVKSETISTQLTSPAEFNDALWRHMSVQGSPQPVPATIGPRGRPPSPQSASPPPPYDGRNQYWAVSDQLTTSRSELFDWSL</sequence>
<dbReference type="AlphaFoldDB" id="A0A0C9SQ38"/>
<protein>
    <submittedName>
        <fullName evidence="3">Uncharacterized protein</fullName>
    </submittedName>
</protein>
<feature type="region of interest" description="Disordered" evidence="1">
    <location>
        <begin position="193"/>
        <end position="226"/>
    </location>
</feature>
<feature type="transmembrane region" description="Helical" evidence="2">
    <location>
        <begin position="12"/>
        <end position="30"/>
    </location>
</feature>
<reference evidence="3 4" key="1">
    <citation type="submission" date="2014-06" db="EMBL/GenBank/DDBJ databases">
        <title>Evolutionary Origins and Diversification of the Mycorrhizal Mutualists.</title>
        <authorList>
            <consortium name="DOE Joint Genome Institute"/>
            <consortium name="Mycorrhizal Genomics Consortium"/>
            <person name="Kohler A."/>
            <person name="Kuo A."/>
            <person name="Nagy L.G."/>
            <person name="Floudas D."/>
            <person name="Copeland A."/>
            <person name="Barry K.W."/>
            <person name="Cichocki N."/>
            <person name="Veneault-Fourrey C."/>
            <person name="LaButti K."/>
            <person name="Lindquist E.A."/>
            <person name="Lipzen A."/>
            <person name="Lundell T."/>
            <person name="Morin E."/>
            <person name="Murat C."/>
            <person name="Riley R."/>
            <person name="Ohm R."/>
            <person name="Sun H."/>
            <person name="Tunlid A."/>
            <person name="Henrissat B."/>
            <person name="Grigoriev I.V."/>
            <person name="Hibbett D.S."/>
            <person name="Martin F."/>
        </authorList>
    </citation>
    <scope>NUCLEOTIDE SEQUENCE [LARGE SCALE GENOMIC DNA]</scope>
    <source>
        <strain evidence="3 4">FD-325 SS-3</strain>
    </source>
</reference>
<evidence type="ECO:0000313" key="4">
    <source>
        <dbReference type="Proteomes" id="UP000053263"/>
    </source>
</evidence>
<dbReference type="Proteomes" id="UP000053263">
    <property type="component" value="Unassembled WGS sequence"/>
</dbReference>
<keyword evidence="4" id="KW-1185">Reference proteome</keyword>
<gene>
    <name evidence="3" type="ORF">PLICRDRAFT_453976</name>
</gene>
<dbReference type="EMBL" id="KN832579">
    <property type="protein sequence ID" value="KII83292.1"/>
    <property type="molecule type" value="Genomic_DNA"/>
</dbReference>
<keyword evidence="2" id="KW-0812">Transmembrane</keyword>
<evidence type="ECO:0000313" key="3">
    <source>
        <dbReference type="EMBL" id="KII83292.1"/>
    </source>
</evidence>
<organism evidence="3 4">
    <name type="scientific">Plicaturopsis crispa FD-325 SS-3</name>
    <dbReference type="NCBI Taxonomy" id="944288"/>
    <lineage>
        <taxon>Eukaryota</taxon>
        <taxon>Fungi</taxon>
        <taxon>Dikarya</taxon>
        <taxon>Basidiomycota</taxon>
        <taxon>Agaricomycotina</taxon>
        <taxon>Agaricomycetes</taxon>
        <taxon>Agaricomycetidae</taxon>
        <taxon>Amylocorticiales</taxon>
        <taxon>Amylocorticiaceae</taxon>
        <taxon>Plicatura</taxon>
        <taxon>Plicaturopsis crispa</taxon>
    </lineage>
</organism>
<keyword evidence="2" id="KW-1133">Transmembrane helix</keyword>